<proteinExistence type="predicted"/>
<evidence type="ECO:0000313" key="3">
    <source>
        <dbReference type="Proteomes" id="UP000054248"/>
    </source>
</evidence>
<dbReference type="Proteomes" id="UP000054248">
    <property type="component" value="Unassembled WGS sequence"/>
</dbReference>
<keyword evidence="3" id="KW-1185">Reference proteome</keyword>
<dbReference type="HOGENOM" id="CLU_1214569_0_0_1"/>
<dbReference type="EMBL" id="KN823080">
    <property type="protein sequence ID" value="KIO23610.1"/>
    <property type="molecule type" value="Genomic_DNA"/>
</dbReference>
<dbReference type="OrthoDB" id="3221775at2759"/>
<protein>
    <submittedName>
        <fullName evidence="2">Uncharacterized protein</fullName>
    </submittedName>
</protein>
<name>A0A0C3Q434_9AGAM</name>
<organism evidence="2 3">
    <name type="scientific">Tulasnella calospora MUT 4182</name>
    <dbReference type="NCBI Taxonomy" id="1051891"/>
    <lineage>
        <taxon>Eukaryota</taxon>
        <taxon>Fungi</taxon>
        <taxon>Dikarya</taxon>
        <taxon>Basidiomycota</taxon>
        <taxon>Agaricomycotina</taxon>
        <taxon>Agaricomycetes</taxon>
        <taxon>Cantharellales</taxon>
        <taxon>Tulasnellaceae</taxon>
        <taxon>Tulasnella</taxon>
    </lineage>
</organism>
<evidence type="ECO:0000256" key="1">
    <source>
        <dbReference type="SAM" id="MobiDB-lite"/>
    </source>
</evidence>
<dbReference type="AlphaFoldDB" id="A0A0C3Q434"/>
<sequence length="222" mass="25133">VRAVPTPPVHFFTEVVRRRKAPLYRHPCLHAADSPVGPYLNPEDGLITDGDDHEGMGSYAVLTAAVRNESGEGGWAEVVSGVAKEWLKRRRVEGEVGAEEADDRPGPSRQKRRIGEEEVDEREEEEEAELTSLKGSLTGLADRLQESANLLRSQIPHENITWMRSIRSELSVAWESKLAKLLEDIRHFERRGTVTTWPRNSKEQQASRHTMGYQLQSTWTIE</sequence>
<feature type="region of interest" description="Disordered" evidence="1">
    <location>
        <begin position="93"/>
        <end position="127"/>
    </location>
</feature>
<gene>
    <name evidence="2" type="ORF">M407DRAFT_77860</name>
</gene>
<evidence type="ECO:0000313" key="2">
    <source>
        <dbReference type="EMBL" id="KIO23610.1"/>
    </source>
</evidence>
<accession>A0A0C3Q434</accession>
<reference evidence="3" key="2">
    <citation type="submission" date="2015-01" db="EMBL/GenBank/DDBJ databases">
        <title>Evolutionary Origins and Diversification of the Mycorrhizal Mutualists.</title>
        <authorList>
            <consortium name="DOE Joint Genome Institute"/>
            <consortium name="Mycorrhizal Genomics Consortium"/>
            <person name="Kohler A."/>
            <person name="Kuo A."/>
            <person name="Nagy L.G."/>
            <person name="Floudas D."/>
            <person name="Copeland A."/>
            <person name="Barry K.W."/>
            <person name="Cichocki N."/>
            <person name="Veneault-Fourrey C."/>
            <person name="LaButti K."/>
            <person name="Lindquist E.A."/>
            <person name="Lipzen A."/>
            <person name="Lundell T."/>
            <person name="Morin E."/>
            <person name="Murat C."/>
            <person name="Riley R."/>
            <person name="Ohm R."/>
            <person name="Sun H."/>
            <person name="Tunlid A."/>
            <person name="Henrissat B."/>
            <person name="Grigoriev I.V."/>
            <person name="Hibbett D.S."/>
            <person name="Martin F."/>
        </authorList>
    </citation>
    <scope>NUCLEOTIDE SEQUENCE [LARGE SCALE GENOMIC DNA]</scope>
    <source>
        <strain evidence="3">MUT 4182</strain>
    </source>
</reference>
<reference evidence="2 3" key="1">
    <citation type="submission" date="2014-04" db="EMBL/GenBank/DDBJ databases">
        <authorList>
            <consortium name="DOE Joint Genome Institute"/>
            <person name="Kuo A."/>
            <person name="Girlanda M."/>
            <person name="Perotto S."/>
            <person name="Kohler A."/>
            <person name="Nagy L.G."/>
            <person name="Floudas D."/>
            <person name="Copeland A."/>
            <person name="Barry K.W."/>
            <person name="Cichocki N."/>
            <person name="Veneault-Fourrey C."/>
            <person name="LaButti K."/>
            <person name="Lindquist E.A."/>
            <person name="Lipzen A."/>
            <person name="Lundell T."/>
            <person name="Morin E."/>
            <person name="Murat C."/>
            <person name="Sun H."/>
            <person name="Tunlid A."/>
            <person name="Henrissat B."/>
            <person name="Grigoriev I.V."/>
            <person name="Hibbett D.S."/>
            <person name="Martin F."/>
            <person name="Nordberg H.P."/>
            <person name="Cantor M.N."/>
            <person name="Hua S.X."/>
        </authorList>
    </citation>
    <scope>NUCLEOTIDE SEQUENCE [LARGE SCALE GENOMIC DNA]</scope>
    <source>
        <strain evidence="2 3">MUT 4182</strain>
    </source>
</reference>
<feature type="non-terminal residue" evidence="2">
    <location>
        <position position="1"/>
    </location>
</feature>
<feature type="compositionally biased region" description="Acidic residues" evidence="1">
    <location>
        <begin position="117"/>
        <end position="127"/>
    </location>
</feature>